<dbReference type="InterPro" id="IPR038765">
    <property type="entry name" value="Papain-like_cys_pep_sf"/>
</dbReference>
<gene>
    <name evidence="1" type="ORF">J2Z70_004318</name>
</gene>
<dbReference type="SUPFAM" id="SSF54001">
    <property type="entry name" value="Cysteine proteinases"/>
    <property type="match status" value="1"/>
</dbReference>
<dbReference type="EMBL" id="JAGGLV010000015">
    <property type="protein sequence ID" value="MBP2114157.1"/>
    <property type="molecule type" value="Genomic_DNA"/>
</dbReference>
<protein>
    <submittedName>
        <fullName evidence="1">Uncharacterized protein</fullName>
    </submittedName>
</protein>
<proteinExistence type="predicted"/>
<organism evidence="1 2">
    <name type="scientific">Paenibacillus silagei</name>
    <dbReference type="NCBI Taxonomy" id="1670801"/>
    <lineage>
        <taxon>Bacteria</taxon>
        <taxon>Bacillati</taxon>
        <taxon>Bacillota</taxon>
        <taxon>Bacilli</taxon>
        <taxon>Bacillales</taxon>
        <taxon>Paenibacillaceae</taxon>
        <taxon>Paenibacillus</taxon>
    </lineage>
</organism>
<keyword evidence="2" id="KW-1185">Reference proteome</keyword>
<dbReference type="Proteomes" id="UP000773462">
    <property type="component" value="Unassembled WGS sequence"/>
</dbReference>
<dbReference type="RefSeq" id="WP_209876532.1">
    <property type="nucleotide sequence ID" value="NZ_JAGGLV010000015.1"/>
</dbReference>
<evidence type="ECO:0000313" key="1">
    <source>
        <dbReference type="EMBL" id="MBP2114157.1"/>
    </source>
</evidence>
<name>A0ABS4NVS6_9BACL</name>
<comment type="caution">
    <text evidence="1">The sequence shown here is derived from an EMBL/GenBank/DDBJ whole genome shotgun (WGS) entry which is preliminary data.</text>
</comment>
<accession>A0ABS4NVS6</accession>
<reference evidence="1 2" key="1">
    <citation type="submission" date="2021-03" db="EMBL/GenBank/DDBJ databases">
        <title>Genomic Encyclopedia of Type Strains, Phase IV (KMG-IV): sequencing the most valuable type-strain genomes for metagenomic binning, comparative biology and taxonomic classification.</title>
        <authorList>
            <person name="Goeker M."/>
        </authorList>
    </citation>
    <scope>NUCLEOTIDE SEQUENCE [LARGE SCALE GENOMIC DNA]</scope>
    <source>
        <strain evidence="1 2">DSM 101953</strain>
    </source>
</reference>
<dbReference type="Gene3D" id="3.90.1720.10">
    <property type="entry name" value="endopeptidase domain like (from Nostoc punctiforme)"/>
    <property type="match status" value="1"/>
</dbReference>
<evidence type="ECO:0000313" key="2">
    <source>
        <dbReference type="Proteomes" id="UP000773462"/>
    </source>
</evidence>
<sequence>MTANRDIYIVLTGTGTAFSGIIKWFTKAELNHASIAFDSELREVYSFGRKKVYNPFIAGLIHENFIHPFYNSADCAIYQLRVSEDEYDTMYNHVQGMMQNQERYKYHLLGLVGVLLNIRIDRENAFFCSQFVASVLEETTVHPVAKPSCFVTPEDFASSLCAHKIFSGKLSYYMHRSHSAALRGSSLHNPQATNPADFAAPRLRLHEERTEGIV</sequence>